<dbReference type="InterPro" id="IPR057336">
    <property type="entry name" value="GerAC_N"/>
</dbReference>
<organism evidence="10 11">
    <name type="scientific">Virgibacillus halodenitrificans</name>
    <name type="common">Bacillus halodenitrificans</name>
    <dbReference type="NCBI Taxonomy" id="1482"/>
    <lineage>
        <taxon>Bacteria</taxon>
        <taxon>Bacillati</taxon>
        <taxon>Bacillota</taxon>
        <taxon>Bacilli</taxon>
        <taxon>Bacillales</taxon>
        <taxon>Bacillaceae</taxon>
        <taxon>Virgibacillus</taxon>
    </lineage>
</organism>
<accession>A0AAC9IYN6</accession>
<evidence type="ECO:0008006" key="12">
    <source>
        <dbReference type="Google" id="ProtNLM"/>
    </source>
</evidence>
<dbReference type="AlphaFoldDB" id="A0AAC9IYN6"/>
<comment type="subcellular location">
    <subcellularLocation>
        <location evidence="1">Membrane</location>
        <topology evidence="1">Lipid-anchor</topology>
    </subcellularLocation>
</comment>
<evidence type="ECO:0000256" key="4">
    <source>
        <dbReference type="ARBA" id="ARBA00022729"/>
    </source>
</evidence>
<dbReference type="PANTHER" id="PTHR35789">
    <property type="entry name" value="SPORE GERMINATION PROTEIN B3"/>
    <property type="match status" value="1"/>
</dbReference>
<dbReference type="RefSeq" id="WP_060679144.1">
    <property type="nucleotide sequence ID" value="NZ_CP017962.1"/>
</dbReference>
<dbReference type="GO" id="GO:0009847">
    <property type="term" value="P:spore germination"/>
    <property type="evidence" value="ECO:0007669"/>
    <property type="project" value="InterPro"/>
</dbReference>
<dbReference type="NCBIfam" id="TIGR02887">
    <property type="entry name" value="spore_ger_x_C"/>
    <property type="match status" value="1"/>
</dbReference>
<keyword evidence="6" id="KW-0564">Palmitate</keyword>
<dbReference type="Pfam" id="PF05504">
    <property type="entry name" value="Spore_GerAC"/>
    <property type="match status" value="1"/>
</dbReference>
<feature type="domain" description="Spore germination GerAC-like C-terminal" evidence="8">
    <location>
        <begin position="224"/>
        <end position="369"/>
    </location>
</feature>
<evidence type="ECO:0000256" key="7">
    <source>
        <dbReference type="ARBA" id="ARBA00023288"/>
    </source>
</evidence>
<name>A0AAC9IYN6_VIRHA</name>
<evidence type="ECO:0000313" key="11">
    <source>
        <dbReference type="Proteomes" id="UP000182945"/>
    </source>
</evidence>
<dbReference type="GeneID" id="71514168"/>
<gene>
    <name evidence="10" type="ORF">BME96_07180</name>
</gene>
<evidence type="ECO:0000256" key="2">
    <source>
        <dbReference type="ARBA" id="ARBA00007886"/>
    </source>
</evidence>
<dbReference type="InterPro" id="IPR046953">
    <property type="entry name" value="Spore_GerAC-like_C"/>
</dbReference>
<comment type="similarity">
    <text evidence="2">Belongs to the GerABKC lipoprotein family.</text>
</comment>
<evidence type="ECO:0000259" key="9">
    <source>
        <dbReference type="Pfam" id="PF25198"/>
    </source>
</evidence>
<dbReference type="Proteomes" id="UP000182945">
    <property type="component" value="Chromosome"/>
</dbReference>
<proteinExistence type="inferred from homology"/>
<dbReference type="KEGG" id="vhl:BME96_07180"/>
<evidence type="ECO:0000256" key="6">
    <source>
        <dbReference type="ARBA" id="ARBA00023139"/>
    </source>
</evidence>
<dbReference type="Gene3D" id="3.30.300.210">
    <property type="entry name" value="Nutrient germinant receptor protein C, domain 3"/>
    <property type="match status" value="1"/>
</dbReference>
<dbReference type="Pfam" id="PF25198">
    <property type="entry name" value="Spore_GerAC_N"/>
    <property type="match status" value="1"/>
</dbReference>
<feature type="domain" description="Spore germination protein N-terminal" evidence="9">
    <location>
        <begin position="19"/>
        <end position="192"/>
    </location>
</feature>
<dbReference type="PANTHER" id="PTHR35789:SF1">
    <property type="entry name" value="SPORE GERMINATION PROTEIN B3"/>
    <property type="match status" value="1"/>
</dbReference>
<keyword evidence="5" id="KW-0472">Membrane</keyword>
<dbReference type="InterPro" id="IPR038501">
    <property type="entry name" value="Spore_GerAC_C_sf"/>
</dbReference>
<dbReference type="GO" id="GO:0016020">
    <property type="term" value="C:membrane"/>
    <property type="evidence" value="ECO:0007669"/>
    <property type="project" value="UniProtKB-SubCell"/>
</dbReference>
<evidence type="ECO:0000256" key="3">
    <source>
        <dbReference type="ARBA" id="ARBA00022544"/>
    </source>
</evidence>
<sequence length="374" mass="43266">MQKLIIVCICLLLLMGCSDIKEIQKMNYATAIGIEYKEGRYVTHVQMVGLNSLSNVEGAQGATSQILVSESSGETFNDALFDLYNTAQERIIWSHVSSIILDESAIKEGFDDILDGILRYHEFRPTPWIFGVKGNMTEIMSTPGFFNQPPTETILHNPENIEEQDSIIRPIKLHQYAREITEPAFTTFLPSLYVNKKQWEQNQEDDPKLSFDGAFFMGQQGVNKYYELDEIRSIRWATPDTKRTSVTIPYQDSKLLVVIENIRINKQYHRKKGKPQVDYNVKFDSYVTNQKNRASLNNNEISKKISSLIKKEIIDFYELGKEDGVDFLNLEYELYREDYKLWKQLKNEGLYLKTIKLNPKVDVYLRHSGAGKIK</sequence>
<evidence type="ECO:0000256" key="1">
    <source>
        <dbReference type="ARBA" id="ARBA00004635"/>
    </source>
</evidence>
<keyword evidence="7" id="KW-0449">Lipoprotein</keyword>
<dbReference type="PROSITE" id="PS51257">
    <property type="entry name" value="PROKAR_LIPOPROTEIN"/>
    <property type="match status" value="1"/>
</dbReference>
<evidence type="ECO:0000256" key="5">
    <source>
        <dbReference type="ARBA" id="ARBA00023136"/>
    </source>
</evidence>
<evidence type="ECO:0000313" key="10">
    <source>
        <dbReference type="EMBL" id="APC47968.1"/>
    </source>
</evidence>
<keyword evidence="3" id="KW-0309">Germination</keyword>
<keyword evidence="4" id="KW-0732">Signal</keyword>
<dbReference type="InterPro" id="IPR008844">
    <property type="entry name" value="Spore_GerAC-like"/>
</dbReference>
<dbReference type="EMBL" id="CP017962">
    <property type="protein sequence ID" value="APC47968.1"/>
    <property type="molecule type" value="Genomic_DNA"/>
</dbReference>
<reference evidence="10 11" key="1">
    <citation type="submission" date="2016-11" db="EMBL/GenBank/DDBJ databases">
        <title>Complete genome sequencing of Virgibacillus halodenitrificans PDB-F2.</title>
        <authorList>
            <person name="Sun Z."/>
            <person name="Zhou Y."/>
            <person name="Li H."/>
        </authorList>
    </citation>
    <scope>NUCLEOTIDE SEQUENCE [LARGE SCALE GENOMIC DNA]</scope>
    <source>
        <strain evidence="10 11">PDB-F2</strain>
    </source>
</reference>
<evidence type="ECO:0000259" key="8">
    <source>
        <dbReference type="Pfam" id="PF05504"/>
    </source>
</evidence>
<protein>
    <recommendedName>
        <fullName evidence="12">Ger(X)C family spore germination protein</fullName>
    </recommendedName>
</protein>